<dbReference type="InterPro" id="IPR035979">
    <property type="entry name" value="RBD_domain_sf"/>
</dbReference>
<evidence type="ECO:0000256" key="10">
    <source>
        <dbReference type="PROSITE-ProRule" id="PRU00176"/>
    </source>
</evidence>
<keyword evidence="8" id="KW-0413">Isomerase</keyword>
<dbReference type="PANTHER" id="PTHR45843">
    <property type="entry name" value="PEPTIDYL-PROLYL CIS-TRANS ISOMERASE-LIKE 4"/>
    <property type="match status" value="1"/>
</dbReference>
<dbReference type="Gene3D" id="2.40.100.10">
    <property type="entry name" value="Cyclophilin-like"/>
    <property type="match status" value="1"/>
</dbReference>
<dbReference type="OrthoDB" id="2083at2759"/>
<feature type="compositionally biased region" description="Polar residues" evidence="12">
    <location>
        <begin position="426"/>
        <end position="508"/>
    </location>
</feature>
<evidence type="ECO:0000256" key="5">
    <source>
        <dbReference type="ARBA" id="ARBA00013194"/>
    </source>
</evidence>
<dbReference type="Pfam" id="PF00160">
    <property type="entry name" value="Pro_isomerase"/>
    <property type="match status" value="1"/>
</dbReference>
<dbReference type="InterPro" id="IPR012677">
    <property type="entry name" value="Nucleotide-bd_a/b_plait_sf"/>
</dbReference>
<proteinExistence type="inferred from homology"/>
<feature type="compositionally biased region" description="Polar residues" evidence="12">
    <location>
        <begin position="292"/>
        <end position="418"/>
    </location>
</feature>
<dbReference type="CDD" id="cd12235">
    <property type="entry name" value="RRM_PPIL4"/>
    <property type="match status" value="1"/>
</dbReference>
<dbReference type="GO" id="GO:0005643">
    <property type="term" value="C:nuclear pore"/>
    <property type="evidence" value="ECO:0007669"/>
    <property type="project" value="UniProtKB-ARBA"/>
</dbReference>
<dbReference type="STRING" id="133385.A0A2T9YGH8"/>
<dbReference type="Pfam" id="PF13634">
    <property type="entry name" value="Nucleoporin_FG"/>
    <property type="match status" value="2"/>
</dbReference>
<dbReference type="SUPFAM" id="SSF54928">
    <property type="entry name" value="RNA-binding domain, RBD"/>
    <property type="match status" value="1"/>
</dbReference>
<dbReference type="Pfam" id="PF00076">
    <property type="entry name" value="RRM_1"/>
    <property type="match status" value="1"/>
</dbReference>
<evidence type="ECO:0000256" key="4">
    <source>
        <dbReference type="ARBA" id="ARBA00010739"/>
    </source>
</evidence>
<gene>
    <name evidence="14" type="ORF">BB561_004416</name>
</gene>
<evidence type="ECO:0000256" key="2">
    <source>
        <dbReference type="ARBA" id="ARBA00002388"/>
    </source>
</evidence>
<keyword evidence="11" id="KW-0175">Coiled coil</keyword>
<keyword evidence="7" id="KW-0697">Rotamase</keyword>
<reference evidence="14 15" key="1">
    <citation type="journal article" date="2018" name="MBio">
        <title>Comparative Genomics Reveals the Core Gene Toolbox for the Fungus-Insect Symbiosis.</title>
        <authorList>
            <person name="Wang Y."/>
            <person name="Stata M."/>
            <person name="Wang W."/>
            <person name="Stajich J.E."/>
            <person name="White M.M."/>
            <person name="Moncalvo J.M."/>
        </authorList>
    </citation>
    <scope>NUCLEOTIDE SEQUENCE [LARGE SCALE GENOMIC DNA]</scope>
    <source>
        <strain evidence="14 15">SWE-8-4</strain>
    </source>
</reference>
<keyword evidence="6 10" id="KW-0694">RNA-binding</keyword>
<evidence type="ECO:0000256" key="9">
    <source>
        <dbReference type="ARBA" id="ARBA00023242"/>
    </source>
</evidence>
<dbReference type="PROSITE" id="PS50102">
    <property type="entry name" value="RRM"/>
    <property type="match status" value="1"/>
</dbReference>
<feature type="domain" description="RRM" evidence="13">
    <location>
        <begin position="179"/>
        <end position="257"/>
    </location>
</feature>
<feature type="region of interest" description="Disordered" evidence="12">
    <location>
        <begin position="290"/>
        <end position="635"/>
    </location>
</feature>
<comment type="function">
    <text evidence="2">PPIases accelerate the folding of proteins. It catalyzes the cis-trans isomerization of proline imidic peptide bonds in oligopeptides.</text>
</comment>
<dbReference type="InterPro" id="IPR000504">
    <property type="entry name" value="RRM_dom"/>
</dbReference>
<evidence type="ECO:0000313" key="14">
    <source>
        <dbReference type="EMBL" id="PVU91384.1"/>
    </source>
</evidence>
<evidence type="ECO:0000259" key="13">
    <source>
        <dbReference type="PROSITE" id="PS50102"/>
    </source>
</evidence>
<dbReference type="Pfam" id="PF13874">
    <property type="entry name" value="Nup54"/>
    <property type="match status" value="1"/>
</dbReference>
<dbReference type="InterPro" id="IPR035542">
    <property type="entry name" value="CRIP"/>
</dbReference>
<sequence>MQAQTGDPSCTGKGGECVYSAISANEPRFFPVQLNKLRHKALGTVSMAVSKTLADDSLDSNFPVFGAVVEGLDVLEQLNQVLVDEEDRPFRDIRIKHTIVLDDPFPDPQGLAEPPNSPLPTKEMLATVRLAEDEEILDESELTGEELEKLKRENEARAQALTLEMIGDLPSADVKPPENILFVCKLNPVTRDEDLELIFSRFGTIVSCQIIRDPKTQDSLGYAFIEFDEKKSCEEAYFKMENVLIDDRRIHVDFSQSVSKLHGEWVKGRLSKPGFTGDDQLEATTRYRLHNENNQKYTDMNQSSGFFGSAQPMGNTQTTGMFGSTQPAANTQSTGMFGSTQPAANTQSAGLFGSTQNTGMFGSTQPTANTQSTGLFGSTQPTTNAQSTGLFGSTQPTTNAQSTGLFGSTQPAANTQSAGLFGSAQPAANTQSTGLFGNTQPTANTQNTGLFGSAQPAANTQSTGLFGSTQPTTNTQSTGLFGSTQPTTNAQSTGLFGSTQPAANTQSAGLFGSAQPAANTQSTGLFGSTQPTTNTQSTGLFGSTQPATNTQSTGLFGSTQPAANTQSTGLFGSAQPTTNTQSTGLFGNTQPTANTQNTGLFGSAQPAANTQSTGLFGSTQPTANTQSAGLFGNNQSSLKRQNQNISSLNFSAGSGQTSGLFGVNNSAQTLNAYQPNSTGQISGNLQNGGAAVDEAEMLMQRLLLIKESWDPNSINCQFKHYFYNKVDKSEISRYQCPNNENRSLWEEAQKENPSKENMVPAMVTGFDGLRVRSNYISEQIESYGNILAQIQLNLVNMGGAFDKKSLRLGEIKRKQGNIEQRMLRLNKNLQTLKLYGQLLRPEEEVFKIRVSDLNNALHGNGAIKQQTIRLQNTIERITSRNGLRVINSDARQIERLDNMQYKDITEALEMQSSSLIYMSDSVARLNSEVDSL</sequence>
<keyword evidence="15" id="KW-1185">Reference proteome</keyword>
<evidence type="ECO:0000256" key="6">
    <source>
        <dbReference type="ARBA" id="ARBA00022884"/>
    </source>
</evidence>
<feature type="coiled-coil region" evidence="11">
    <location>
        <begin position="137"/>
        <end position="164"/>
    </location>
</feature>
<dbReference type="FunFam" id="3.30.70.330:FF:000287">
    <property type="entry name" value="Peptidyl-prolyl cis-trans isomerase"/>
    <property type="match status" value="1"/>
</dbReference>
<evidence type="ECO:0000256" key="8">
    <source>
        <dbReference type="ARBA" id="ARBA00023235"/>
    </source>
</evidence>
<dbReference type="SUPFAM" id="SSF50891">
    <property type="entry name" value="Cyclophilin-like"/>
    <property type="match status" value="1"/>
</dbReference>
<dbReference type="Proteomes" id="UP000245383">
    <property type="component" value="Unassembled WGS sequence"/>
</dbReference>
<accession>A0A2T9YGH8</accession>
<keyword evidence="9" id="KW-0539">Nucleus</keyword>
<dbReference type="EC" id="5.2.1.8" evidence="5"/>
<evidence type="ECO:0000256" key="3">
    <source>
        <dbReference type="ARBA" id="ARBA00004123"/>
    </source>
</evidence>
<evidence type="ECO:0000256" key="1">
    <source>
        <dbReference type="ARBA" id="ARBA00000971"/>
    </source>
</evidence>
<dbReference type="SMART" id="SM00360">
    <property type="entry name" value="RRM"/>
    <property type="match status" value="1"/>
</dbReference>
<dbReference type="InterPro" id="IPR029000">
    <property type="entry name" value="Cyclophilin-like_dom_sf"/>
</dbReference>
<name>A0A2T9YGH8_9FUNG</name>
<dbReference type="GO" id="GO:0003755">
    <property type="term" value="F:peptidyl-prolyl cis-trans isomerase activity"/>
    <property type="evidence" value="ECO:0007669"/>
    <property type="project" value="UniProtKB-KW"/>
</dbReference>
<dbReference type="Gene3D" id="3.30.70.330">
    <property type="match status" value="1"/>
</dbReference>
<dbReference type="EMBL" id="MBFR01000204">
    <property type="protein sequence ID" value="PVU91384.1"/>
    <property type="molecule type" value="Genomic_DNA"/>
</dbReference>
<organism evidence="14 15">
    <name type="scientific">Smittium simulii</name>
    <dbReference type="NCBI Taxonomy" id="133385"/>
    <lineage>
        <taxon>Eukaryota</taxon>
        <taxon>Fungi</taxon>
        <taxon>Fungi incertae sedis</taxon>
        <taxon>Zoopagomycota</taxon>
        <taxon>Kickxellomycotina</taxon>
        <taxon>Harpellomycetes</taxon>
        <taxon>Harpellales</taxon>
        <taxon>Legeriomycetaceae</taxon>
        <taxon>Smittium</taxon>
    </lineage>
</organism>
<evidence type="ECO:0000256" key="7">
    <source>
        <dbReference type="ARBA" id="ARBA00023110"/>
    </source>
</evidence>
<comment type="caution">
    <text evidence="14">The sequence shown here is derived from an EMBL/GenBank/DDBJ whole genome shotgun (WGS) entry which is preliminary data.</text>
</comment>
<evidence type="ECO:0000313" key="15">
    <source>
        <dbReference type="Proteomes" id="UP000245383"/>
    </source>
</evidence>
<dbReference type="GO" id="GO:0003723">
    <property type="term" value="F:RNA binding"/>
    <property type="evidence" value="ECO:0007669"/>
    <property type="project" value="UniProtKB-UniRule"/>
</dbReference>
<comment type="catalytic activity">
    <reaction evidence="1">
        <text>[protein]-peptidylproline (omega=180) = [protein]-peptidylproline (omega=0)</text>
        <dbReference type="Rhea" id="RHEA:16237"/>
        <dbReference type="Rhea" id="RHEA-COMP:10747"/>
        <dbReference type="Rhea" id="RHEA-COMP:10748"/>
        <dbReference type="ChEBI" id="CHEBI:83833"/>
        <dbReference type="ChEBI" id="CHEBI:83834"/>
        <dbReference type="EC" id="5.2.1.8"/>
    </reaction>
</comment>
<dbReference type="AlphaFoldDB" id="A0A2T9YGH8"/>
<protein>
    <recommendedName>
        <fullName evidence="5">peptidylprolyl isomerase</fullName>
        <ecNumber evidence="5">5.2.1.8</ecNumber>
    </recommendedName>
</protein>
<evidence type="ECO:0000256" key="11">
    <source>
        <dbReference type="SAM" id="Coils"/>
    </source>
</evidence>
<dbReference type="InterPro" id="IPR002130">
    <property type="entry name" value="Cyclophilin-type_PPIase_dom"/>
</dbReference>
<comment type="subcellular location">
    <subcellularLocation>
        <location evidence="3">Nucleus</location>
    </subcellularLocation>
</comment>
<comment type="similarity">
    <text evidence="4">Belongs to the cyclophilin-type PPIase family. PPIL4 subfamily.</text>
</comment>
<dbReference type="InterPro" id="IPR025574">
    <property type="entry name" value="Nucleoporin_FG_rpt"/>
</dbReference>
<feature type="compositionally biased region" description="Polar residues" evidence="12">
    <location>
        <begin position="516"/>
        <end position="635"/>
    </location>
</feature>
<evidence type="ECO:0000256" key="12">
    <source>
        <dbReference type="SAM" id="MobiDB-lite"/>
    </source>
</evidence>
<dbReference type="InterPro" id="IPR025712">
    <property type="entry name" value="Nup54_alpha-helical_dom"/>
</dbReference>
<dbReference type="PANTHER" id="PTHR45843:SF1">
    <property type="entry name" value="PEPTIDYL-PROLYL CIS-TRANS ISOMERASE-LIKE 4"/>
    <property type="match status" value="1"/>
</dbReference>